<reference evidence="2 3" key="1">
    <citation type="submission" date="2019-06" db="EMBL/GenBank/DDBJ databases">
        <title>Sequencing the genomes of 1000 actinobacteria strains.</title>
        <authorList>
            <person name="Klenk H.-P."/>
        </authorList>
    </citation>
    <scope>NUCLEOTIDE SEQUENCE [LARGE SCALE GENOMIC DNA]</scope>
    <source>
        <strain evidence="2 3">DSM 25218</strain>
    </source>
</reference>
<feature type="transmembrane region" description="Helical" evidence="1">
    <location>
        <begin position="136"/>
        <end position="157"/>
    </location>
</feature>
<evidence type="ECO:0000313" key="2">
    <source>
        <dbReference type="EMBL" id="TQL68615.1"/>
    </source>
</evidence>
<keyword evidence="3" id="KW-1185">Reference proteome</keyword>
<proteinExistence type="predicted"/>
<accession>A0A543A7N9</accession>
<gene>
    <name evidence="2" type="ORF">FB381_2510</name>
</gene>
<feature type="transmembrane region" description="Helical" evidence="1">
    <location>
        <begin position="45"/>
        <end position="66"/>
    </location>
</feature>
<dbReference type="AlphaFoldDB" id="A0A543A7N9"/>
<dbReference type="Pfam" id="PF19545">
    <property type="entry name" value="DUF6069"/>
    <property type="match status" value="1"/>
</dbReference>
<feature type="transmembrane region" description="Helical" evidence="1">
    <location>
        <begin position="112"/>
        <end position="130"/>
    </location>
</feature>
<dbReference type="Proteomes" id="UP000320209">
    <property type="component" value="Unassembled WGS sequence"/>
</dbReference>
<feature type="transmembrane region" description="Helical" evidence="1">
    <location>
        <begin position="78"/>
        <end position="100"/>
    </location>
</feature>
<dbReference type="RefSeq" id="WP_211352407.1">
    <property type="nucleotide sequence ID" value="NZ_VFOV01000001.1"/>
</dbReference>
<evidence type="ECO:0000256" key="1">
    <source>
        <dbReference type="SAM" id="Phobius"/>
    </source>
</evidence>
<keyword evidence="1" id="KW-1133">Transmembrane helix</keyword>
<dbReference type="InterPro" id="IPR045713">
    <property type="entry name" value="DUF6069"/>
</dbReference>
<name>A0A543A7N9_9ACTN</name>
<comment type="caution">
    <text evidence="2">The sequence shown here is derived from an EMBL/GenBank/DDBJ whole genome shotgun (WGS) entry which is preliminary data.</text>
</comment>
<evidence type="ECO:0000313" key="3">
    <source>
        <dbReference type="Proteomes" id="UP000320209"/>
    </source>
</evidence>
<sequence>MSLHVPQHRQVPASTYTSWTRRPAPAAVEQVTAEERPEPVWPRGLVATAIAAVATTVVAVVAKTAGVDFASSAGDVPISAFPMFTVYCSLVGVIIAEVMIRVTTLPRSSFQITTIVLTGLSLVPVVLPVFEFDLTFVAVLCLTHVVAAAIVVPMISVRMVERRGLDLEPRGQHVR</sequence>
<dbReference type="EMBL" id="VFOV01000001">
    <property type="protein sequence ID" value="TQL68615.1"/>
    <property type="molecule type" value="Genomic_DNA"/>
</dbReference>
<protein>
    <submittedName>
        <fullName evidence="2">Uncharacterized protein</fullName>
    </submittedName>
</protein>
<keyword evidence="1" id="KW-0812">Transmembrane</keyword>
<organism evidence="2 3">
    <name type="scientific">Nocardioides albertanoniae</name>
    <dbReference type="NCBI Taxonomy" id="1175486"/>
    <lineage>
        <taxon>Bacteria</taxon>
        <taxon>Bacillati</taxon>
        <taxon>Actinomycetota</taxon>
        <taxon>Actinomycetes</taxon>
        <taxon>Propionibacteriales</taxon>
        <taxon>Nocardioidaceae</taxon>
        <taxon>Nocardioides</taxon>
    </lineage>
</organism>
<keyword evidence="1" id="KW-0472">Membrane</keyword>